<dbReference type="EMBL" id="JAWWNJ010000004">
    <property type="protein sequence ID" value="KAK7057545.1"/>
    <property type="molecule type" value="Genomic_DNA"/>
</dbReference>
<dbReference type="GO" id="GO:0140469">
    <property type="term" value="P:GCN2-mediated signaling"/>
    <property type="evidence" value="ECO:0007669"/>
    <property type="project" value="TreeGrafter"/>
</dbReference>
<sequence>MQSGNLDSFIVAGRPKPQSIATSQEIRDRGSLFAATIYAASSAEQAAGCITHLSKVVHGQKPASHEMNAWRCMVLKAGRSGLGGPDDFEVRESSADDGERWAGEKILTIMRKQGVIDAVVVVSRWYGGTMLGPARFSHIETCTLEVCREFKRQEEVKEALATLRNLDDILAQLRDDLAASKGQAAPDSGPAKSKTPDYSGWIDWDIPKARRLIRAREGSINSVKELLKTSASGDVTQ</sequence>
<feature type="domain" description="Impact N-terminal" evidence="3">
    <location>
        <begin position="29"/>
        <end position="146"/>
    </location>
</feature>
<reference evidence="4 5" key="1">
    <citation type="journal article" date="2024" name="J Genomics">
        <title>Draft genome sequencing and assembly of Favolaschia claudopus CIRM-BRFM 2984 isolated from oak limbs.</title>
        <authorList>
            <person name="Navarro D."/>
            <person name="Drula E."/>
            <person name="Chaduli D."/>
            <person name="Cazenave R."/>
            <person name="Ahrendt S."/>
            <person name="Wang J."/>
            <person name="Lipzen A."/>
            <person name="Daum C."/>
            <person name="Barry K."/>
            <person name="Grigoriev I.V."/>
            <person name="Favel A."/>
            <person name="Rosso M.N."/>
            <person name="Martin F."/>
        </authorList>
    </citation>
    <scope>NUCLEOTIDE SEQUENCE [LARGE SCALE GENOMIC DNA]</scope>
    <source>
        <strain evidence="4 5">CIRM-BRFM 2984</strain>
    </source>
</reference>
<proteinExistence type="inferred from homology"/>
<comment type="similarity">
    <text evidence="1">Belongs to the IMPACT family.</text>
</comment>
<name>A0AAW0E041_9AGAR</name>
<dbReference type="SUPFAM" id="SSF54211">
    <property type="entry name" value="Ribosomal protein S5 domain 2-like"/>
    <property type="match status" value="1"/>
</dbReference>
<keyword evidence="4" id="KW-0689">Ribosomal protein</keyword>
<organism evidence="4 5">
    <name type="scientific">Favolaschia claudopus</name>
    <dbReference type="NCBI Taxonomy" id="2862362"/>
    <lineage>
        <taxon>Eukaryota</taxon>
        <taxon>Fungi</taxon>
        <taxon>Dikarya</taxon>
        <taxon>Basidiomycota</taxon>
        <taxon>Agaricomycotina</taxon>
        <taxon>Agaricomycetes</taxon>
        <taxon>Agaricomycetidae</taxon>
        <taxon>Agaricales</taxon>
        <taxon>Marasmiineae</taxon>
        <taxon>Mycenaceae</taxon>
        <taxon>Favolaschia</taxon>
    </lineage>
</organism>
<evidence type="ECO:0000313" key="5">
    <source>
        <dbReference type="Proteomes" id="UP001362999"/>
    </source>
</evidence>
<dbReference type="PROSITE" id="PS00910">
    <property type="entry name" value="UPF0029"/>
    <property type="match status" value="1"/>
</dbReference>
<gene>
    <name evidence="4" type="ORF">R3P38DRAFT_2497154</name>
</gene>
<keyword evidence="4" id="KW-0687">Ribonucleoprotein</keyword>
<dbReference type="Proteomes" id="UP001362999">
    <property type="component" value="Unassembled WGS sequence"/>
</dbReference>
<evidence type="ECO:0000256" key="2">
    <source>
        <dbReference type="SAM" id="Coils"/>
    </source>
</evidence>
<keyword evidence="5" id="KW-1185">Reference proteome</keyword>
<dbReference type="InterPro" id="IPR001498">
    <property type="entry name" value="Impact_N"/>
</dbReference>
<dbReference type="InterPro" id="IPR020569">
    <property type="entry name" value="UPF0029_Impact_CS"/>
</dbReference>
<dbReference type="InterPro" id="IPR020568">
    <property type="entry name" value="Ribosomal_Su5_D2-typ_SF"/>
</dbReference>
<protein>
    <submittedName>
        <fullName evidence="4">Ribosomal protein S5 domain 2-like protein</fullName>
    </submittedName>
</protein>
<dbReference type="GO" id="GO:0006446">
    <property type="term" value="P:regulation of translational initiation"/>
    <property type="evidence" value="ECO:0007669"/>
    <property type="project" value="TreeGrafter"/>
</dbReference>
<dbReference type="PANTHER" id="PTHR16301">
    <property type="entry name" value="IMPACT-RELATED"/>
    <property type="match status" value="1"/>
</dbReference>
<evidence type="ECO:0000256" key="1">
    <source>
        <dbReference type="ARBA" id="ARBA00007665"/>
    </source>
</evidence>
<dbReference type="Gene3D" id="3.30.230.30">
    <property type="entry name" value="Impact, N-terminal domain"/>
    <property type="match status" value="1"/>
</dbReference>
<dbReference type="PANTHER" id="PTHR16301:SF25">
    <property type="entry name" value="PROTEIN IMPACT"/>
    <property type="match status" value="1"/>
</dbReference>
<comment type="caution">
    <text evidence="4">The sequence shown here is derived from an EMBL/GenBank/DDBJ whole genome shotgun (WGS) entry which is preliminary data.</text>
</comment>
<evidence type="ECO:0000313" key="4">
    <source>
        <dbReference type="EMBL" id="KAK7057545.1"/>
    </source>
</evidence>
<dbReference type="InterPro" id="IPR036956">
    <property type="entry name" value="Impact_N_sf"/>
</dbReference>
<dbReference type="InterPro" id="IPR023582">
    <property type="entry name" value="Impact"/>
</dbReference>
<dbReference type="Pfam" id="PF01205">
    <property type="entry name" value="Impact_N"/>
    <property type="match status" value="1"/>
</dbReference>
<accession>A0AAW0E041</accession>
<evidence type="ECO:0000259" key="3">
    <source>
        <dbReference type="Pfam" id="PF01205"/>
    </source>
</evidence>
<feature type="coiled-coil region" evidence="2">
    <location>
        <begin position="156"/>
        <end position="183"/>
    </location>
</feature>
<dbReference type="GO" id="GO:0005737">
    <property type="term" value="C:cytoplasm"/>
    <property type="evidence" value="ECO:0007669"/>
    <property type="project" value="TreeGrafter"/>
</dbReference>
<keyword evidence="2" id="KW-0175">Coiled coil</keyword>
<dbReference type="AlphaFoldDB" id="A0AAW0E041"/>
<dbReference type="GO" id="GO:0005840">
    <property type="term" value="C:ribosome"/>
    <property type="evidence" value="ECO:0007669"/>
    <property type="project" value="UniProtKB-KW"/>
</dbReference>